<proteinExistence type="predicted"/>
<evidence type="ECO:0000259" key="2">
    <source>
        <dbReference type="Pfam" id="PF01935"/>
    </source>
</evidence>
<feature type="domain" description="Helicase HerA central" evidence="2">
    <location>
        <begin position="26"/>
        <end position="80"/>
    </location>
</feature>
<dbReference type="InterPro" id="IPR051162">
    <property type="entry name" value="T4SS_component"/>
</dbReference>
<dbReference type="SUPFAM" id="SSF52540">
    <property type="entry name" value="P-loop containing nucleoside triphosphate hydrolases"/>
    <property type="match status" value="1"/>
</dbReference>
<evidence type="ECO:0000256" key="1">
    <source>
        <dbReference type="SAM" id="Coils"/>
    </source>
</evidence>
<dbReference type="PANTHER" id="PTHR30121">
    <property type="entry name" value="UNCHARACTERIZED PROTEIN YJGR-RELATED"/>
    <property type="match status" value="1"/>
</dbReference>
<dbReference type="RefSeq" id="WP_204665217.1">
    <property type="nucleotide sequence ID" value="NZ_JAFBDT010000030.1"/>
</dbReference>
<sequence length="796" mass="87566">MTDFEKLGVFYLGKTYDLKQKKVDQDYVLLKSKDLTTHAVIIGMTGSGKTGLGIGLIEEAMMDNIPVIAIDPKGDLSNLALTFPEFRGEDFEPWINLQEASNQGKTPAEFAKDQAEIWKSGLAEWGQDGKRIETLKREAEVKIFTPGGTGGVGVSVLKSFSAPKAEILQDKEALGDRLSATTHSILSLIGITADPFTSREFILISNILESNWVLGKSLGLADLISAVQKPPFDKIGVMDLESFYPSKDRFGLAMMLNNLLASPGFEAWLEGEPLDIGGFLYRPDGKPRTSVFSIAHLNDSERMFFVTMLLNEVVGWMRTQSGTGSLRAILYMDEVFGYLPPTANPPSKGPLLTLLKQARAYGLGLVLSTQNPVDLDYKALSNAGTWFIGRLQTERDKERVLAGLEGAASGGHFNKSETEQILAGLGKRVFYRHSVHEDVPLIFSTRWVMSYLAGPLSRDQLSSLSGFNEESPAHLEKEADVVKASKEIPDSGEGLPVLPPNIKQIFLPYSGSLGSGIRYRPAVIGVTDVLYTSSKYGISEMKNYIMVTPFKEGPVALNWDDAQHLALGMDELEQVPVEGATFMTYPAVAAEAKQYTNWKRLLSQFIRTSVHLTLFSCPKLKLISEYGEDERAFRIRVQHQAHEERDAELEALKQKYDSKFRTLEGKLQRAEQAVEKQSHLASQRKLDAAVSAGSAILGALLGRKAVSATSVSKMGTAMRRTSQALKSGQGIDQAEERFLLVQQEIEALNATLEDKITEISSKYDAIKDDIESIDVRALSGNITVHLVGLAWIPESD</sequence>
<dbReference type="Gene3D" id="3.40.50.300">
    <property type="entry name" value="P-loop containing nucleotide triphosphate hydrolases"/>
    <property type="match status" value="2"/>
</dbReference>
<dbReference type="Pfam" id="PF01935">
    <property type="entry name" value="DUF87"/>
    <property type="match status" value="1"/>
</dbReference>
<comment type="caution">
    <text evidence="3">The sequence shown here is derived from an EMBL/GenBank/DDBJ whole genome shotgun (WGS) entry which is preliminary data.</text>
</comment>
<keyword evidence="4" id="KW-1185">Reference proteome</keyword>
<reference evidence="3 4" key="1">
    <citation type="submission" date="2021-01" db="EMBL/GenBank/DDBJ databases">
        <title>Genomic Encyclopedia of Type Strains, Phase IV (KMG-IV): sequencing the most valuable type-strain genomes for metagenomic binning, comparative biology and taxonomic classification.</title>
        <authorList>
            <person name="Goeker M."/>
        </authorList>
    </citation>
    <scope>NUCLEOTIDE SEQUENCE [LARGE SCALE GENOMIC DNA]</scope>
    <source>
        <strain evidence="3 4">DSM 24436</strain>
    </source>
</reference>
<dbReference type="PANTHER" id="PTHR30121:SF6">
    <property type="entry name" value="SLR6007 PROTEIN"/>
    <property type="match status" value="1"/>
</dbReference>
<feature type="coiled-coil region" evidence="1">
    <location>
        <begin position="731"/>
        <end position="769"/>
    </location>
</feature>
<accession>A0ABS2MTP7</accession>
<keyword evidence="1" id="KW-0175">Coiled coil</keyword>
<dbReference type="InterPro" id="IPR027417">
    <property type="entry name" value="P-loop_NTPase"/>
</dbReference>
<gene>
    <name evidence="3" type="ORF">JOC49_002352</name>
</gene>
<organism evidence="3 4">
    <name type="scientific">Fusibacter tunisiensis</name>
    <dbReference type="NCBI Taxonomy" id="1008308"/>
    <lineage>
        <taxon>Bacteria</taxon>
        <taxon>Bacillati</taxon>
        <taxon>Bacillota</taxon>
        <taxon>Clostridia</taxon>
        <taxon>Eubacteriales</taxon>
        <taxon>Eubacteriales Family XII. Incertae Sedis</taxon>
        <taxon>Fusibacter</taxon>
    </lineage>
</organism>
<name>A0ABS2MTP7_9FIRM</name>
<evidence type="ECO:0000313" key="4">
    <source>
        <dbReference type="Proteomes" id="UP000767854"/>
    </source>
</evidence>
<evidence type="ECO:0000313" key="3">
    <source>
        <dbReference type="EMBL" id="MBM7562791.1"/>
    </source>
</evidence>
<dbReference type="InterPro" id="IPR002789">
    <property type="entry name" value="HerA_central"/>
</dbReference>
<dbReference type="EMBL" id="JAFBDT010000030">
    <property type="protein sequence ID" value="MBM7562791.1"/>
    <property type="molecule type" value="Genomic_DNA"/>
</dbReference>
<protein>
    <submittedName>
        <fullName evidence="3">Skp family chaperone for outer membrane proteins</fullName>
    </submittedName>
</protein>
<dbReference type="Proteomes" id="UP000767854">
    <property type="component" value="Unassembled WGS sequence"/>
</dbReference>
<feature type="coiled-coil region" evidence="1">
    <location>
        <begin position="653"/>
        <end position="680"/>
    </location>
</feature>